<feature type="domain" description="ATP-grasp fold PylC-type" evidence="1">
    <location>
        <begin position="26"/>
        <end position="131"/>
    </location>
</feature>
<dbReference type="Pfam" id="PF02655">
    <property type="entry name" value="ATP-grasp_3"/>
    <property type="match status" value="1"/>
</dbReference>
<evidence type="ECO:0000313" key="2">
    <source>
        <dbReference type="EMBL" id="OGF41757.1"/>
    </source>
</evidence>
<gene>
    <name evidence="2" type="ORF">A2531_05740</name>
</gene>
<name>A0A1F5TSI1_9BACT</name>
<dbReference type="GO" id="GO:0046872">
    <property type="term" value="F:metal ion binding"/>
    <property type="evidence" value="ECO:0007669"/>
    <property type="project" value="InterPro"/>
</dbReference>
<comment type="caution">
    <text evidence="2">The sequence shown here is derived from an EMBL/GenBank/DDBJ whole genome shotgun (WGS) entry which is preliminary data.</text>
</comment>
<proteinExistence type="predicted"/>
<dbReference type="GO" id="GO:0005524">
    <property type="term" value="F:ATP binding"/>
    <property type="evidence" value="ECO:0007669"/>
    <property type="project" value="InterPro"/>
</dbReference>
<dbReference type="SUPFAM" id="SSF56059">
    <property type="entry name" value="Glutathione synthetase ATP-binding domain-like"/>
    <property type="match status" value="1"/>
</dbReference>
<evidence type="ECO:0000259" key="1">
    <source>
        <dbReference type="Pfam" id="PF02655"/>
    </source>
</evidence>
<accession>A0A1F5TSI1</accession>
<dbReference type="AlphaFoldDB" id="A0A1F5TSI1"/>
<protein>
    <recommendedName>
        <fullName evidence="1">ATP-grasp fold PylC-type domain-containing protein</fullName>
    </recommendedName>
</protein>
<dbReference type="InterPro" id="IPR003806">
    <property type="entry name" value="ATP-grasp_PylC-type"/>
</dbReference>
<sequence>MSKNTVVYKELPLLVSPANTLIKVLNKNKLFKLLKQKKYILKTYDPLIVKPNDFINRKLFVKPAIGRGSKGCEKINNFTKLKSYLNNNKNKLDELIFTKFCEGKEWSVDMIINNDGNSLLSISRTRIIKNGNPISGQCIKNLHISGH</sequence>
<dbReference type="Proteomes" id="UP000177579">
    <property type="component" value="Unassembled WGS sequence"/>
</dbReference>
<organism evidence="2 3">
    <name type="scientific">Candidatus Falkowbacteria bacterium RIFOXYD2_FULL_34_120</name>
    <dbReference type="NCBI Taxonomy" id="1798007"/>
    <lineage>
        <taxon>Bacteria</taxon>
        <taxon>Candidatus Falkowiibacteriota</taxon>
    </lineage>
</organism>
<dbReference type="Gene3D" id="3.30.470.20">
    <property type="entry name" value="ATP-grasp fold, B domain"/>
    <property type="match status" value="1"/>
</dbReference>
<dbReference type="EMBL" id="MFGO01000005">
    <property type="protein sequence ID" value="OGF41757.1"/>
    <property type="molecule type" value="Genomic_DNA"/>
</dbReference>
<evidence type="ECO:0000313" key="3">
    <source>
        <dbReference type="Proteomes" id="UP000177579"/>
    </source>
</evidence>
<reference evidence="2 3" key="1">
    <citation type="journal article" date="2016" name="Nat. Commun.">
        <title>Thousands of microbial genomes shed light on interconnected biogeochemical processes in an aquifer system.</title>
        <authorList>
            <person name="Anantharaman K."/>
            <person name="Brown C.T."/>
            <person name="Hug L.A."/>
            <person name="Sharon I."/>
            <person name="Castelle C.J."/>
            <person name="Probst A.J."/>
            <person name="Thomas B.C."/>
            <person name="Singh A."/>
            <person name="Wilkins M.J."/>
            <person name="Karaoz U."/>
            <person name="Brodie E.L."/>
            <person name="Williams K.H."/>
            <person name="Hubbard S.S."/>
            <person name="Banfield J.F."/>
        </authorList>
    </citation>
    <scope>NUCLEOTIDE SEQUENCE [LARGE SCALE GENOMIC DNA]</scope>
</reference>